<dbReference type="PANTHER" id="PTHR32305">
    <property type="match status" value="1"/>
</dbReference>
<comment type="caution">
    <text evidence="6">The sequence shown here is derived from an EMBL/GenBank/DDBJ whole genome shotgun (WGS) entry which is preliminary data.</text>
</comment>
<dbReference type="PANTHER" id="PTHR32305:SF15">
    <property type="entry name" value="PROTEIN RHSA-RELATED"/>
    <property type="match status" value="1"/>
</dbReference>
<proteinExistence type="inferred from homology"/>
<dbReference type="Pfam" id="PF05954">
    <property type="entry name" value="Phage_GPD"/>
    <property type="match status" value="1"/>
</dbReference>
<dbReference type="RefSeq" id="WP_216874506.1">
    <property type="nucleotide sequence ID" value="NZ_JAERQM010000002.1"/>
</dbReference>
<evidence type="ECO:0000313" key="6">
    <source>
        <dbReference type="EMBL" id="MBU8543840.1"/>
    </source>
</evidence>
<dbReference type="Proteomes" id="UP000689967">
    <property type="component" value="Unassembled WGS sequence"/>
</dbReference>
<keyword evidence="7" id="KW-1185">Reference proteome</keyword>
<dbReference type="InterPro" id="IPR017847">
    <property type="entry name" value="T6SS_RhsGE_Vgr_subset"/>
</dbReference>
<dbReference type="InterPro" id="IPR006533">
    <property type="entry name" value="T6SS_Vgr_RhsGE"/>
</dbReference>
<dbReference type="NCBIfam" id="TIGR03361">
    <property type="entry name" value="VI_Rhs_Vgr"/>
    <property type="match status" value="1"/>
</dbReference>
<evidence type="ECO:0000256" key="2">
    <source>
        <dbReference type="ARBA" id="ARBA00005558"/>
    </source>
</evidence>
<evidence type="ECO:0000259" key="4">
    <source>
        <dbReference type="Pfam" id="PF04717"/>
    </source>
</evidence>
<protein>
    <submittedName>
        <fullName evidence="6">Type VI secretion system tip protein VgrG</fullName>
    </submittedName>
</protein>
<organism evidence="6 7">
    <name type="scientific">Falsiroseomonas oleicola</name>
    <dbReference type="NCBI Taxonomy" id="2801474"/>
    <lineage>
        <taxon>Bacteria</taxon>
        <taxon>Pseudomonadati</taxon>
        <taxon>Pseudomonadota</taxon>
        <taxon>Alphaproteobacteria</taxon>
        <taxon>Acetobacterales</taxon>
        <taxon>Roseomonadaceae</taxon>
        <taxon>Falsiroseomonas</taxon>
    </lineage>
</organism>
<dbReference type="Pfam" id="PF22178">
    <property type="entry name" value="Gp5_trimer_C"/>
    <property type="match status" value="1"/>
</dbReference>
<dbReference type="InterPro" id="IPR050708">
    <property type="entry name" value="T6SS_VgrG/RHS"/>
</dbReference>
<evidence type="ECO:0000259" key="5">
    <source>
        <dbReference type="Pfam" id="PF22178"/>
    </source>
</evidence>
<name>A0ABS6H582_9PROT</name>
<dbReference type="EMBL" id="JAERQM010000002">
    <property type="protein sequence ID" value="MBU8543840.1"/>
    <property type="molecule type" value="Genomic_DNA"/>
</dbReference>
<dbReference type="NCBIfam" id="TIGR01646">
    <property type="entry name" value="vgr_GE"/>
    <property type="match status" value="1"/>
</dbReference>
<reference evidence="6 7" key="1">
    <citation type="submission" date="2021-01" db="EMBL/GenBank/DDBJ databases">
        <title>Roseomonas sp. nov, a bacterium isolated from an oil production mixture in Yumen Oilfield.</title>
        <authorList>
            <person name="Wu D."/>
        </authorList>
    </citation>
    <scope>NUCLEOTIDE SEQUENCE [LARGE SCALE GENOMIC DNA]</scope>
    <source>
        <strain evidence="6 7">ROY-5-3</strain>
    </source>
</reference>
<dbReference type="Pfam" id="PF04717">
    <property type="entry name" value="Phage_base_V"/>
    <property type="match status" value="1"/>
</dbReference>
<comment type="subcellular location">
    <subcellularLocation>
        <location evidence="1">Secreted</location>
    </subcellularLocation>
</comment>
<dbReference type="InterPro" id="IPR054030">
    <property type="entry name" value="Gp5_Vgr_C"/>
</dbReference>
<accession>A0ABS6H582</accession>
<evidence type="ECO:0000313" key="7">
    <source>
        <dbReference type="Proteomes" id="UP000689967"/>
    </source>
</evidence>
<gene>
    <name evidence="6" type="primary">tssI</name>
    <name evidence="6" type="ORF">JJQ90_08985</name>
</gene>
<feature type="domain" description="Gp5/Type VI secretion system Vgr protein OB-fold" evidence="4">
    <location>
        <begin position="391"/>
        <end position="456"/>
    </location>
</feature>
<evidence type="ECO:0000256" key="3">
    <source>
        <dbReference type="ARBA" id="ARBA00022525"/>
    </source>
</evidence>
<evidence type="ECO:0000256" key="1">
    <source>
        <dbReference type="ARBA" id="ARBA00004613"/>
    </source>
</evidence>
<sequence length="661" mass="72770">MEPPRLLGIKSHLPDRALLAVRLAVTEELGQPYTIEADVLGDDPNLLPKDMLAKEVCLTVTQRGPSPLTRHFHGVIAEFRRLGPGAGGRMAYRLIAVPGLWRLGLRRNCRIFQDKSVQDVVTQVLEDHGLPAPKWSMLPDFEPMPYCTQFNETDLHFVSRLLEEHGLSYYFTHTASGHEMGVAHTAQGFPQFPGGEVVAEHASTALDELSGWHRVNRMRSLGVVLDDMDDERSKPSEVLHQARPTRNFLEEPPMWDGAEVFHWPGGNSTRPGTDTAEVAMGAMEAASEAYAALARDPRHCAGLRLTVGVRREDGSLLTRQYLETGVRHEAQDMSGITAGAGGTENYSSSVMLVLASRVWMPQPRHPRPMMPGMHSAKVTGPKGEKIHLDEFGRVKLRFRWDRWAEDDDTSSIWVRVMQTAAGAWGGTWFPPRVGDEVLVAFLDGDPDRPIVVGSVYGKDAPPPFKPGTNKAQSGILTRSYKSDSAADANMLRFEDKKGSEDITLHAQKNLTVEVENDEKRTIGHNQTEVVQNARTVTVKDADDTLTLEKGSRSETIKMGNDSLAIEMGNRDTVLKMGNDSTQLQLGNLSIKCDLGAITLEAMQSITLKVGQSSLVVDQAGITLKGLLISSEAQLMHKTKGLMVQEKADTLLQTEGLLVMIN</sequence>
<feature type="domain" description="Gp5/Type VI secretion system Vgr C-terminal trimerisation" evidence="5">
    <location>
        <begin position="473"/>
        <end position="573"/>
    </location>
</feature>
<keyword evidence="3" id="KW-0964">Secreted</keyword>
<dbReference type="InterPro" id="IPR006531">
    <property type="entry name" value="Gp5/Vgr_OB"/>
</dbReference>
<comment type="similarity">
    <text evidence="2">Belongs to the VgrG protein family.</text>
</comment>